<accession>A0A428UU90</accession>
<keyword evidence="11" id="KW-1185">Reference proteome</keyword>
<feature type="region of interest" description="Disordered" evidence="9">
    <location>
        <begin position="340"/>
        <end position="359"/>
    </location>
</feature>
<sequence length="627" mass="70781">MITRPVAAALSCRQCQSAILRAVVSRPTASSLRTLPLRQARQLPILTRRFFSEEKTVDSKAERVTEVLTTSDVVPETNEEAESEDVPWFLEVEPPRHPESQHKVELPKIPEDAPEVVGPMIKYIFEDMGLDDISLLDLRDLDPPAALGPNLIMLFGTARSERHLHISSGRFVRWLKNNYNISARADGLIGPGELRTKLRRLRKKAKLLGTNTAIIPGGDNGISTGWVCVHFSSSGDNTNEAASFDDSGRFSGFGAPQTGTTVVVQCMTEARRGELDLETLWQGVFKKNLQENKKARGEKFADAEELNKVLASKIQLPTSASALQWQAMQKASQQHRSYSTSARRLSPSVEQEKLASDPQVEMAEVAEEPVIIELAQVRQHIQDIQLIGTPIDQEMLYNLIRGAMMTPSPNNAAKDRLSLVDQLLLTAEERGMEIWNDDMFVTLIEAGLLSPCYGPEIQRAQKNLEYLMKQKGCRVDGDQVLRLMNAYAYRQDWDSFWDAFRMPPRFKMARDSRHYELAYRTMALTSSQKMCIAALRWVYPEMMSQDPPIMLVGALYESLKACLMVADPGAVTWLHNQSINKYNNLRPVQRRRLENREFLKVLREVESIRAELMRAGLVKERSAAMHS</sequence>
<evidence type="ECO:0000256" key="5">
    <source>
        <dbReference type="ARBA" id="ARBA00022946"/>
    </source>
</evidence>
<evidence type="ECO:0000256" key="4">
    <source>
        <dbReference type="ARBA" id="ARBA00022792"/>
    </source>
</evidence>
<comment type="function">
    <text evidence="1">Probable mitochondrial mRNA stabilization factor.</text>
</comment>
<comment type="similarity">
    <text evidence="3 8">Belongs to the ATP25 family.</text>
</comment>
<evidence type="ECO:0000256" key="3">
    <source>
        <dbReference type="ARBA" id="ARBA00010787"/>
    </source>
</evidence>
<dbReference type="Gene3D" id="3.30.460.10">
    <property type="entry name" value="Beta Polymerase, domain 2"/>
    <property type="match status" value="1"/>
</dbReference>
<keyword evidence="7 8" id="KW-0472">Membrane</keyword>
<name>A0A428UU90_9HYPO</name>
<protein>
    <recommendedName>
        <fullName evidence="8">ATPase synthesis protein 25</fullName>
    </recommendedName>
</protein>
<comment type="subcellular location">
    <subcellularLocation>
        <location evidence="2 8">Mitochondrion inner membrane</location>
        <topology evidence="2 8">Peripheral membrane protein</topology>
        <orientation evidence="2 8">Matrix side</orientation>
    </subcellularLocation>
</comment>
<evidence type="ECO:0000256" key="8">
    <source>
        <dbReference type="RuleBase" id="RU367062"/>
    </source>
</evidence>
<comment type="function">
    <text evidence="8">Mitochondrial mRNA stabilization factor.</text>
</comment>
<dbReference type="PANTHER" id="PTHR28087">
    <property type="entry name" value="ATPASE SYNTHESIS PROTEIN 25, MITOCHONDRIAL"/>
    <property type="match status" value="1"/>
</dbReference>
<keyword evidence="6 8" id="KW-0496">Mitochondrion</keyword>
<evidence type="ECO:0000256" key="2">
    <source>
        <dbReference type="ARBA" id="ARBA00004443"/>
    </source>
</evidence>
<gene>
    <name evidence="10" type="ORF">CDV31_003280</name>
</gene>
<dbReference type="PANTHER" id="PTHR28087:SF1">
    <property type="entry name" value="ATPASE SYNTHESIS PROTEIN 25, MITOCHONDRIAL"/>
    <property type="match status" value="1"/>
</dbReference>
<dbReference type="GO" id="GO:0005743">
    <property type="term" value="C:mitochondrial inner membrane"/>
    <property type="evidence" value="ECO:0007669"/>
    <property type="project" value="UniProtKB-SubCell"/>
</dbReference>
<dbReference type="InterPro" id="IPR040152">
    <property type="entry name" value="Atp25"/>
</dbReference>
<dbReference type="AlphaFoldDB" id="A0A428UU90"/>
<evidence type="ECO:0000256" key="7">
    <source>
        <dbReference type="ARBA" id="ARBA00023136"/>
    </source>
</evidence>
<keyword evidence="5 8" id="KW-0809">Transit peptide</keyword>
<proteinExistence type="inferred from homology"/>
<evidence type="ECO:0000256" key="9">
    <source>
        <dbReference type="SAM" id="MobiDB-lite"/>
    </source>
</evidence>
<reference evidence="10 11" key="1">
    <citation type="submission" date="2017-06" db="EMBL/GenBank/DDBJ databases">
        <title>Cmopartive genomic analysis of Ambrosia Fusariam Clade fungi.</title>
        <authorList>
            <person name="Stajich J.E."/>
            <person name="Carrillo J."/>
            <person name="Kijimoto T."/>
            <person name="Eskalen A."/>
            <person name="O'Donnell K."/>
            <person name="Kasson M."/>
        </authorList>
    </citation>
    <scope>NUCLEOTIDE SEQUENCE [LARGE SCALE GENOMIC DNA]</scope>
    <source>
        <strain evidence="10 11">NRRL 20438</strain>
    </source>
</reference>
<evidence type="ECO:0000256" key="1">
    <source>
        <dbReference type="ARBA" id="ARBA00003470"/>
    </source>
</evidence>
<dbReference type="GO" id="GO:0048255">
    <property type="term" value="P:mRNA stabilization"/>
    <property type="evidence" value="ECO:0007669"/>
    <property type="project" value="TreeGrafter"/>
</dbReference>
<keyword evidence="4 8" id="KW-0999">Mitochondrion inner membrane</keyword>
<comment type="caution">
    <text evidence="10">The sequence shown here is derived from an EMBL/GenBank/DDBJ whole genome shotgun (WGS) entry which is preliminary data.</text>
</comment>
<dbReference type="InterPro" id="IPR043519">
    <property type="entry name" value="NT_sf"/>
</dbReference>
<evidence type="ECO:0000313" key="11">
    <source>
        <dbReference type="Proteomes" id="UP000288429"/>
    </source>
</evidence>
<evidence type="ECO:0000256" key="6">
    <source>
        <dbReference type="ARBA" id="ARBA00023128"/>
    </source>
</evidence>
<organism evidence="10 11">
    <name type="scientific">Fusarium ambrosium</name>
    <dbReference type="NCBI Taxonomy" id="131363"/>
    <lineage>
        <taxon>Eukaryota</taxon>
        <taxon>Fungi</taxon>
        <taxon>Dikarya</taxon>
        <taxon>Ascomycota</taxon>
        <taxon>Pezizomycotina</taxon>
        <taxon>Sordariomycetes</taxon>
        <taxon>Hypocreomycetidae</taxon>
        <taxon>Hypocreales</taxon>
        <taxon>Nectriaceae</taxon>
        <taxon>Fusarium</taxon>
        <taxon>Fusarium solani species complex</taxon>
    </lineage>
</organism>
<dbReference type="EMBL" id="NIZV01000028">
    <property type="protein sequence ID" value="RSM17854.1"/>
    <property type="molecule type" value="Genomic_DNA"/>
</dbReference>
<dbReference type="GO" id="GO:0140053">
    <property type="term" value="P:mitochondrial gene expression"/>
    <property type="evidence" value="ECO:0007669"/>
    <property type="project" value="UniProtKB-UniRule"/>
</dbReference>
<dbReference type="Proteomes" id="UP000288429">
    <property type="component" value="Unassembled WGS sequence"/>
</dbReference>
<evidence type="ECO:0000313" key="10">
    <source>
        <dbReference type="EMBL" id="RSM17854.1"/>
    </source>
</evidence>